<name>A0ABV7ZKP3_9HELI</name>
<dbReference type="Gene3D" id="1.25.40.10">
    <property type="entry name" value="Tetratricopeptide repeat domain"/>
    <property type="match status" value="1"/>
</dbReference>
<reference evidence="2" key="1">
    <citation type="journal article" date="2019" name="Int. J. Syst. Evol. Microbiol.">
        <title>The Global Catalogue of Microorganisms (GCM) 10K type strain sequencing project: providing services to taxonomists for standard genome sequencing and annotation.</title>
        <authorList>
            <consortium name="The Broad Institute Genomics Platform"/>
            <consortium name="The Broad Institute Genome Sequencing Center for Infectious Disease"/>
            <person name="Wu L."/>
            <person name="Ma J."/>
        </authorList>
    </citation>
    <scope>NUCLEOTIDE SEQUENCE [LARGE SCALE GENOMIC DNA]</scope>
    <source>
        <strain evidence="2">CCUG 53816</strain>
    </source>
</reference>
<dbReference type="SUPFAM" id="SSF48452">
    <property type="entry name" value="TPR-like"/>
    <property type="match status" value="1"/>
</dbReference>
<evidence type="ECO:0008006" key="3">
    <source>
        <dbReference type="Google" id="ProtNLM"/>
    </source>
</evidence>
<dbReference type="InterPro" id="IPR011990">
    <property type="entry name" value="TPR-like_helical_dom_sf"/>
</dbReference>
<protein>
    <recommendedName>
        <fullName evidence="3">Tetratricopeptide repeat protein</fullName>
    </recommendedName>
</protein>
<organism evidence="1 2">
    <name type="scientific">Helicobacter baculiformis</name>
    <dbReference type="NCBI Taxonomy" id="427351"/>
    <lineage>
        <taxon>Bacteria</taxon>
        <taxon>Pseudomonadati</taxon>
        <taxon>Campylobacterota</taxon>
        <taxon>Epsilonproteobacteria</taxon>
        <taxon>Campylobacterales</taxon>
        <taxon>Helicobacteraceae</taxon>
        <taxon>Helicobacter</taxon>
    </lineage>
</organism>
<evidence type="ECO:0000313" key="1">
    <source>
        <dbReference type="EMBL" id="MFC3847740.1"/>
    </source>
</evidence>
<dbReference type="EMBL" id="JBHRZO010000018">
    <property type="protein sequence ID" value="MFC3847740.1"/>
    <property type="molecule type" value="Genomic_DNA"/>
</dbReference>
<gene>
    <name evidence="1" type="ORF">ACFOPX_04230</name>
</gene>
<keyword evidence="2" id="KW-1185">Reference proteome</keyword>
<accession>A0ABV7ZKP3</accession>
<proteinExistence type="predicted"/>
<comment type="caution">
    <text evidence="1">The sequence shown here is derived from an EMBL/GenBank/DDBJ whole genome shotgun (WGS) entry which is preliminary data.</text>
</comment>
<evidence type="ECO:0000313" key="2">
    <source>
        <dbReference type="Proteomes" id="UP001595783"/>
    </source>
</evidence>
<sequence>MEKTIALGSIYELQGLKPQALKIYKSVLEKDPNNKEALLGCKRLSDSTSKPKIPPKAPAQLQRYAPLQRFEIQKMQNLFVQADKPAELRTIEEWLMQWN</sequence>
<dbReference type="RefSeq" id="WP_104752501.1">
    <property type="nucleotide sequence ID" value="NZ_FZMF01000028.1"/>
</dbReference>
<dbReference type="Proteomes" id="UP001595783">
    <property type="component" value="Unassembled WGS sequence"/>
</dbReference>